<evidence type="ECO:0000313" key="22">
    <source>
        <dbReference type="Proteomes" id="UP000193240"/>
    </source>
</evidence>
<keyword evidence="17" id="KW-0676">Redox-active center</keyword>
<organism evidence="21 22">
    <name type="scientific">Epicoccum nigrum</name>
    <name type="common">Soil fungus</name>
    <name type="synonym">Epicoccum purpurascens</name>
    <dbReference type="NCBI Taxonomy" id="105696"/>
    <lineage>
        <taxon>Eukaryota</taxon>
        <taxon>Fungi</taxon>
        <taxon>Dikarya</taxon>
        <taxon>Ascomycota</taxon>
        <taxon>Pezizomycotina</taxon>
        <taxon>Dothideomycetes</taxon>
        <taxon>Pleosporomycetidae</taxon>
        <taxon>Pleosporales</taxon>
        <taxon>Pleosporineae</taxon>
        <taxon>Didymellaceae</taxon>
        <taxon>Epicoccum</taxon>
    </lineage>
</organism>
<evidence type="ECO:0000256" key="3">
    <source>
        <dbReference type="ARBA" id="ARBA00004164"/>
    </source>
</evidence>
<dbReference type="EMBL" id="KZ107839">
    <property type="protein sequence ID" value="OSS53380.1"/>
    <property type="molecule type" value="Genomic_DNA"/>
</dbReference>
<evidence type="ECO:0000313" key="21">
    <source>
        <dbReference type="EMBL" id="OSS53380.1"/>
    </source>
</evidence>
<evidence type="ECO:0000256" key="16">
    <source>
        <dbReference type="ARBA" id="ARBA00023157"/>
    </source>
</evidence>
<keyword evidence="12" id="KW-0560">Oxidoreductase</keyword>
<evidence type="ECO:0000256" key="2">
    <source>
        <dbReference type="ARBA" id="ARBA00001973"/>
    </source>
</evidence>
<evidence type="ECO:0000256" key="9">
    <source>
        <dbReference type="ARBA" id="ARBA00022946"/>
    </source>
</evidence>
<keyword evidence="15" id="KW-0472">Membrane</keyword>
<keyword evidence="6" id="KW-0812">Transmembrane</keyword>
<keyword evidence="11" id="KW-1133">Transmembrane helix</keyword>
<feature type="compositionally biased region" description="Low complexity" evidence="20">
    <location>
        <begin position="237"/>
        <end position="261"/>
    </location>
</feature>
<keyword evidence="22" id="KW-1185">Reference proteome</keyword>
<feature type="compositionally biased region" description="Basic and acidic residues" evidence="20">
    <location>
        <begin position="280"/>
        <end position="292"/>
    </location>
</feature>
<dbReference type="Gene3D" id="1.10.287.2900">
    <property type="match status" value="1"/>
</dbReference>
<evidence type="ECO:0000256" key="14">
    <source>
        <dbReference type="ARBA" id="ARBA00023128"/>
    </source>
</evidence>
<evidence type="ECO:0000256" key="18">
    <source>
        <dbReference type="ARBA" id="ARBA00024980"/>
    </source>
</evidence>
<evidence type="ECO:0000256" key="8">
    <source>
        <dbReference type="ARBA" id="ARBA00022927"/>
    </source>
</evidence>
<dbReference type="InterPro" id="IPR039289">
    <property type="entry name" value="CHCHD4"/>
</dbReference>
<name>A0A1Y2MBA5_EPING</name>
<dbReference type="GO" id="GO:0005743">
    <property type="term" value="C:mitochondrial inner membrane"/>
    <property type="evidence" value="ECO:0007669"/>
    <property type="project" value="UniProtKB-SubCell"/>
</dbReference>
<dbReference type="PROSITE" id="PS51808">
    <property type="entry name" value="CHCH"/>
    <property type="match status" value="1"/>
</dbReference>
<gene>
    <name evidence="21" type="ORF">B5807_02886</name>
</gene>
<evidence type="ECO:0000256" key="5">
    <source>
        <dbReference type="ARBA" id="ARBA00022448"/>
    </source>
</evidence>
<dbReference type="PANTHER" id="PTHR21622">
    <property type="entry name" value="COILED-COIL-HELIX-COILED-COIL-HELIX DOMAIN CONTAINING 4"/>
    <property type="match status" value="1"/>
</dbReference>
<dbReference type="Proteomes" id="UP000193240">
    <property type="component" value="Unassembled WGS sequence"/>
</dbReference>
<evidence type="ECO:0000256" key="7">
    <source>
        <dbReference type="ARBA" id="ARBA00022792"/>
    </source>
</evidence>
<dbReference type="STRING" id="105696.A0A1Y2MBA5"/>
<keyword evidence="9" id="KW-0809">Transit peptide</keyword>
<accession>A0A1Y2MBA5</accession>
<feature type="region of interest" description="Disordered" evidence="20">
    <location>
        <begin position="237"/>
        <end position="327"/>
    </location>
</feature>
<dbReference type="PANTHER" id="PTHR21622:SF0">
    <property type="entry name" value="COILED-COIL-HELIX-COILED-COIL-HELIX DOMAIN CONTAINING 4"/>
    <property type="match status" value="1"/>
</dbReference>
<evidence type="ECO:0000256" key="4">
    <source>
        <dbReference type="ARBA" id="ARBA00013714"/>
    </source>
</evidence>
<evidence type="ECO:0000256" key="1">
    <source>
        <dbReference type="ARBA" id="ARBA00001947"/>
    </source>
</evidence>
<keyword evidence="10" id="KW-0735">Signal-anchor</keyword>
<keyword evidence="14" id="KW-0496">Mitochondrion</keyword>
<keyword evidence="16" id="KW-1015">Disulfide bond</keyword>
<feature type="region of interest" description="Disordered" evidence="20">
    <location>
        <begin position="114"/>
        <end position="142"/>
    </location>
</feature>
<dbReference type="OMA" id="PRSWKNT"/>
<dbReference type="GO" id="GO:0045041">
    <property type="term" value="P:protein import into mitochondrial intermembrane space"/>
    <property type="evidence" value="ECO:0007669"/>
    <property type="project" value="InterPro"/>
</dbReference>
<keyword evidence="7" id="KW-0999">Mitochondrion inner membrane</keyword>
<evidence type="ECO:0000256" key="11">
    <source>
        <dbReference type="ARBA" id="ARBA00022989"/>
    </source>
</evidence>
<keyword evidence="5" id="KW-0813">Transport</keyword>
<protein>
    <recommendedName>
        <fullName evidence="4">Mitochondrial intermembrane space import and assembly protein 40</fullName>
    </recommendedName>
    <alternativeName>
        <fullName evidence="19">Mitochondrial import inner membrane translocase TIM40</fullName>
    </alternativeName>
</protein>
<evidence type="ECO:0000256" key="20">
    <source>
        <dbReference type="SAM" id="MobiDB-lite"/>
    </source>
</evidence>
<comment type="subcellular location">
    <subcellularLocation>
        <location evidence="3">Mitochondrion inner membrane</location>
        <topology evidence="3">Single-pass type II membrane protein</topology>
        <orientation evidence="3">Intermembrane side</orientation>
    </subcellularLocation>
</comment>
<keyword evidence="13" id="KW-0811">Translocation</keyword>
<reference evidence="21 22" key="1">
    <citation type="journal article" date="2017" name="Genome Announc.">
        <title>Genome sequence of the saprophytic ascomycete Epicoccum nigrum ICMP 19927 strain isolated from New Zealand.</title>
        <authorList>
            <person name="Fokin M."/>
            <person name="Fleetwood D."/>
            <person name="Weir B.S."/>
            <person name="Villas-Boas S.G."/>
        </authorList>
    </citation>
    <scope>NUCLEOTIDE SEQUENCE [LARGE SCALE GENOMIC DNA]</scope>
    <source>
        <strain evidence="21 22">ICMP 19927</strain>
    </source>
</reference>
<dbReference type="InParanoid" id="A0A1Y2MBA5"/>
<comment type="function">
    <text evidence="18">Required for the import and folding of small cysteine-containing proteins (small Tim) in the mitochondrial intermembrane space (IMS). Forms a redox cycle with ERV1 that involves a disulfide relay system. Precursor proteins to be imported into the IMS are translocated in their reduced form into the mitochondria. The oxidized form of MIA40 forms a transient intermolecular disulfide bridge with the reduced precursor protein, resulting in oxidation of the precursor protein that now contains an intramolecular disulfide bond and is able to undergo folding in the IMS.</text>
</comment>
<evidence type="ECO:0000256" key="12">
    <source>
        <dbReference type="ARBA" id="ARBA00023002"/>
    </source>
</evidence>
<comment type="cofactor">
    <cofactor evidence="1">
        <name>Zn(2+)</name>
        <dbReference type="ChEBI" id="CHEBI:29105"/>
    </cofactor>
</comment>
<comment type="cofactor">
    <cofactor evidence="2">
        <name>Cu(2+)</name>
        <dbReference type="ChEBI" id="CHEBI:29036"/>
    </cofactor>
</comment>
<dbReference type="AlphaFoldDB" id="A0A1Y2MBA5"/>
<evidence type="ECO:0000256" key="19">
    <source>
        <dbReference type="ARBA" id="ARBA00033150"/>
    </source>
</evidence>
<evidence type="ECO:0000256" key="6">
    <source>
        <dbReference type="ARBA" id="ARBA00022692"/>
    </source>
</evidence>
<keyword evidence="8" id="KW-0653">Protein transport</keyword>
<dbReference type="FunFam" id="1.10.287.2900:FF:000002">
    <property type="entry name" value="Mitochondrial intermembrane space import and assembly protein"/>
    <property type="match status" value="1"/>
</dbReference>
<feature type="compositionally biased region" description="Basic and acidic residues" evidence="20">
    <location>
        <begin position="300"/>
        <end position="312"/>
    </location>
</feature>
<dbReference type="GO" id="GO:0005758">
    <property type="term" value="C:mitochondrial intermembrane space"/>
    <property type="evidence" value="ECO:0007669"/>
    <property type="project" value="TreeGrafter"/>
</dbReference>
<evidence type="ECO:0000256" key="13">
    <source>
        <dbReference type="ARBA" id="ARBA00023010"/>
    </source>
</evidence>
<evidence type="ECO:0000256" key="10">
    <source>
        <dbReference type="ARBA" id="ARBA00022968"/>
    </source>
</evidence>
<sequence length="327" mass="35335">MFRSAPRIIARQGALRAAPRASLSLPARRFISTAPPAQKSRSWKSLVARLGLAGAIIYYYNTTDVFADEPRRAAPVLPTTEAESELLPTIESIAAERAQRKAIQQQLELQRQKEAAAAEEAARAQQQQQQQPTGNGEPQEGGIEGLEAEADQQGAFNPETGEINWDCPCLGGMASGPCGDEFKAAFSCFVFSKEEPKGMDCIDKFKDMQNCFRQYPEIYGSEIDTDDDDDMTADAAADVSAPAAGRENTASADRATSATDAPVEKESKSKSAVPASEGPHSPEKVAENRRELGLVPENYRPAEKEVKSKEPVSESESLVPKAADDAR</sequence>
<dbReference type="GO" id="GO:0015035">
    <property type="term" value="F:protein-disulfide reductase activity"/>
    <property type="evidence" value="ECO:0007669"/>
    <property type="project" value="InterPro"/>
</dbReference>
<evidence type="ECO:0000256" key="17">
    <source>
        <dbReference type="ARBA" id="ARBA00023284"/>
    </source>
</evidence>
<evidence type="ECO:0000256" key="15">
    <source>
        <dbReference type="ARBA" id="ARBA00023136"/>
    </source>
</evidence>
<proteinExistence type="predicted"/>